<feature type="region of interest" description="Disordered" evidence="1">
    <location>
        <begin position="1"/>
        <end position="61"/>
    </location>
</feature>
<feature type="domain" description="Heterokaryon incompatibility" evidence="2">
    <location>
        <begin position="457"/>
        <end position="554"/>
    </location>
</feature>
<feature type="compositionally biased region" description="Polar residues" evidence="1">
    <location>
        <begin position="151"/>
        <end position="164"/>
    </location>
</feature>
<evidence type="ECO:0000259" key="2">
    <source>
        <dbReference type="Pfam" id="PF06985"/>
    </source>
</evidence>
<sequence length="589" mass="66100">MEPFGQQSSTPRRRTQDTHDRQLDSHPNSRSQRPPRSSKKLSDYLSTAQDGSASISPRTRGFEQTTSSFLGSFVVFPASKETNDTKPLNAIDDFSAIPLRRHTTAESAFSSRTHYDQLTSRSSLSTSQVPSSWKSSSTNANPGSGIAQTAGLAQQQQRHPTQTPCQQYHAVGTHFLASNIQSLNYQSYESTITRNHDDEPKPCSHWDRRSSDKILVSPETIFGDISNIVESPLSSPAFNTSSLHPQTTSPSKRPRYQDQSVGMNPPYPMNLPPPSQTPQEMPTPIETQPWALPSASEVIPPVPPKPTEYSRLNSRQLHSEGPQQKEAGSFFGTSLSFDHSATSYSYNNLESDNPSVEPFVSFPKTETQPGEDSSQKVYDTFYTPLNETFYSAFPYDQLGEKHQEIRLLKVFPRRPLWQHINANPQWDSPHIKSLDKNQSLIACEMSKTALHRVNGSYSTLSYCAGDPKKTSMILVNGIPFNAFASLESALDNVLTHWSAIDSTRETIQLWIDQISINQSDKKERGDQVKVMREIYRRSEHTFACLPTSQNQDCLSWIPRLPGRMKQFDALAIQGGEFFFLHSLFSLICI</sequence>
<feature type="compositionally biased region" description="Polar residues" evidence="1">
    <location>
        <begin position="234"/>
        <end position="262"/>
    </location>
</feature>
<name>A0A6A6UMI8_9PEZI</name>
<reference evidence="3" key="1">
    <citation type="journal article" date="2020" name="Stud. Mycol.">
        <title>101 Dothideomycetes genomes: a test case for predicting lifestyles and emergence of pathogens.</title>
        <authorList>
            <person name="Haridas S."/>
            <person name="Albert R."/>
            <person name="Binder M."/>
            <person name="Bloem J."/>
            <person name="Labutti K."/>
            <person name="Salamov A."/>
            <person name="Andreopoulos B."/>
            <person name="Baker S."/>
            <person name="Barry K."/>
            <person name="Bills G."/>
            <person name="Bluhm B."/>
            <person name="Cannon C."/>
            <person name="Castanera R."/>
            <person name="Culley D."/>
            <person name="Daum C."/>
            <person name="Ezra D."/>
            <person name="Gonzalez J."/>
            <person name="Henrissat B."/>
            <person name="Kuo A."/>
            <person name="Liang C."/>
            <person name="Lipzen A."/>
            <person name="Lutzoni F."/>
            <person name="Magnuson J."/>
            <person name="Mondo S."/>
            <person name="Nolan M."/>
            <person name="Ohm R."/>
            <person name="Pangilinan J."/>
            <person name="Park H.-J."/>
            <person name="Ramirez L."/>
            <person name="Alfaro M."/>
            <person name="Sun H."/>
            <person name="Tritt A."/>
            <person name="Yoshinaga Y."/>
            <person name="Zwiers L.-H."/>
            <person name="Turgeon B."/>
            <person name="Goodwin S."/>
            <person name="Spatafora J."/>
            <person name="Crous P."/>
            <person name="Grigoriev I."/>
        </authorList>
    </citation>
    <scope>NUCLEOTIDE SEQUENCE</scope>
    <source>
        <strain evidence="3">CBS 115976</strain>
    </source>
</reference>
<dbReference type="EMBL" id="MU004231">
    <property type="protein sequence ID" value="KAF2673469.1"/>
    <property type="molecule type" value="Genomic_DNA"/>
</dbReference>
<dbReference type="AlphaFoldDB" id="A0A6A6UMI8"/>
<evidence type="ECO:0000256" key="1">
    <source>
        <dbReference type="SAM" id="MobiDB-lite"/>
    </source>
</evidence>
<proteinExistence type="predicted"/>
<organism evidence="3 4">
    <name type="scientific">Microthyrium microscopicum</name>
    <dbReference type="NCBI Taxonomy" id="703497"/>
    <lineage>
        <taxon>Eukaryota</taxon>
        <taxon>Fungi</taxon>
        <taxon>Dikarya</taxon>
        <taxon>Ascomycota</taxon>
        <taxon>Pezizomycotina</taxon>
        <taxon>Dothideomycetes</taxon>
        <taxon>Dothideomycetes incertae sedis</taxon>
        <taxon>Microthyriales</taxon>
        <taxon>Microthyriaceae</taxon>
        <taxon>Microthyrium</taxon>
    </lineage>
</organism>
<feature type="compositionally biased region" description="Polar residues" evidence="1">
    <location>
        <begin position="44"/>
        <end position="61"/>
    </location>
</feature>
<dbReference type="PANTHER" id="PTHR24148:SF64">
    <property type="entry name" value="HETEROKARYON INCOMPATIBILITY DOMAIN-CONTAINING PROTEIN"/>
    <property type="match status" value="1"/>
</dbReference>
<protein>
    <recommendedName>
        <fullName evidence="2">Heterokaryon incompatibility domain-containing protein</fullName>
    </recommendedName>
</protein>
<dbReference type="OrthoDB" id="3945217at2759"/>
<gene>
    <name evidence="3" type="ORF">BT63DRAFT_157413</name>
</gene>
<feature type="compositionally biased region" description="Low complexity" evidence="1">
    <location>
        <begin position="120"/>
        <end position="132"/>
    </location>
</feature>
<feature type="compositionally biased region" description="Polar residues" evidence="1">
    <location>
        <begin position="133"/>
        <end position="142"/>
    </location>
</feature>
<evidence type="ECO:0000313" key="4">
    <source>
        <dbReference type="Proteomes" id="UP000799302"/>
    </source>
</evidence>
<feature type="region of interest" description="Disordered" evidence="1">
    <location>
        <begin position="107"/>
        <end position="164"/>
    </location>
</feature>
<dbReference type="Proteomes" id="UP000799302">
    <property type="component" value="Unassembled WGS sequence"/>
</dbReference>
<evidence type="ECO:0000313" key="3">
    <source>
        <dbReference type="EMBL" id="KAF2673469.1"/>
    </source>
</evidence>
<dbReference type="PANTHER" id="PTHR24148">
    <property type="entry name" value="ANKYRIN REPEAT DOMAIN-CONTAINING PROTEIN 39 HOMOLOG-RELATED"/>
    <property type="match status" value="1"/>
</dbReference>
<dbReference type="InterPro" id="IPR052895">
    <property type="entry name" value="HetReg/Transcr_Mod"/>
</dbReference>
<feature type="compositionally biased region" description="Polar residues" evidence="1">
    <location>
        <begin position="1"/>
        <end position="10"/>
    </location>
</feature>
<feature type="compositionally biased region" description="Polar residues" evidence="1">
    <location>
        <begin position="107"/>
        <end position="119"/>
    </location>
</feature>
<accession>A0A6A6UMI8</accession>
<dbReference type="Pfam" id="PF06985">
    <property type="entry name" value="HET"/>
    <property type="match status" value="1"/>
</dbReference>
<dbReference type="InterPro" id="IPR010730">
    <property type="entry name" value="HET"/>
</dbReference>
<feature type="compositionally biased region" description="Basic and acidic residues" evidence="1">
    <location>
        <begin position="14"/>
        <end position="24"/>
    </location>
</feature>
<feature type="compositionally biased region" description="Low complexity" evidence="1">
    <location>
        <begin position="25"/>
        <end position="35"/>
    </location>
</feature>
<feature type="region of interest" description="Disordered" evidence="1">
    <location>
        <begin position="234"/>
        <end position="330"/>
    </location>
</feature>
<keyword evidence="4" id="KW-1185">Reference proteome</keyword>
<feature type="compositionally biased region" description="Pro residues" evidence="1">
    <location>
        <begin position="265"/>
        <end position="276"/>
    </location>
</feature>